<name>A0ACB8EK03_9SAUR</name>
<dbReference type="Proteomes" id="UP000827872">
    <property type="component" value="Linkage Group LG03"/>
</dbReference>
<dbReference type="EMBL" id="CM037616">
    <property type="protein sequence ID" value="KAH7992868.1"/>
    <property type="molecule type" value="Genomic_DNA"/>
</dbReference>
<comment type="caution">
    <text evidence="1">The sequence shown here is derived from an EMBL/GenBank/DDBJ whole genome shotgun (WGS) entry which is preliminary data.</text>
</comment>
<organism evidence="1 2">
    <name type="scientific">Sphaerodactylus townsendi</name>
    <dbReference type="NCBI Taxonomy" id="933632"/>
    <lineage>
        <taxon>Eukaryota</taxon>
        <taxon>Metazoa</taxon>
        <taxon>Chordata</taxon>
        <taxon>Craniata</taxon>
        <taxon>Vertebrata</taxon>
        <taxon>Euteleostomi</taxon>
        <taxon>Lepidosauria</taxon>
        <taxon>Squamata</taxon>
        <taxon>Bifurcata</taxon>
        <taxon>Gekkota</taxon>
        <taxon>Sphaerodactylidae</taxon>
        <taxon>Sphaerodactylus</taxon>
    </lineage>
</organism>
<gene>
    <name evidence="1" type="ORF">K3G42_027646</name>
</gene>
<reference evidence="1" key="1">
    <citation type="submission" date="2021-08" db="EMBL/GenBank/DDBJ databases">
        <title>The first chromosome-level gecko genome reveals the dynamic sex chromosomes of Neotropical dwarf geckos (Sphaerodactylidae: Sphaerodactylus).</title>
        <authorList>
            <person name="Pinto B.J."/>
            <person name="Keating S.E."/>
            <person name="Gamble T."/>
        </authorList>
    </citation>
    <scope>NUCLEOTIDE SEQUENCE</scope>
    <source>
        <strain evidence="1">TG3544</strain>
    </source>
</reference>
<keyword evidence="2" id="KW-1185">Reference proteome</keyword>
<proteinExistence type="predicted"/>
<sequence length="194" mass="22558">MDCAPAMMYFTTHRQMDYKPVMRVVTEEIGLSTIHGSLPLGAYGGDEPAEPLDPPGTGPSHDEEEDDPGWSDPRENPDLLSFQAQQAALERAKREWQDAREALIDNRVHQQFQLREEYDKEWEALYLQLQKDQEQQERELLQAAEQSKQELLQEVQQLRPLKLQQLEDSAARSAERIQIHHECEPLERERSELL</sequence>
<protein>
    <submittedName>
        <fullName evidence="1">Uncharacterized protein</fullName>
    </submittedName>
</protein>
<evidence type="ECO:0000313" key="2">
    <source>
        <dbReference type="Proteomes" id="UP000827872"/>
    </source>
</evidence>
<evidence type="ECO:0000313" key="1">
    <source>
        <dbReference type="EMBL" id="KAH7992868.1"/>
    </source>
</evidence>
<accession>A0ACB8EK03</accession>